<accession>A0A2P2N328</accession>
<reference evidence="2" key="1">
    <citation type="submission" date="2018-02" db="EMBL/GenBank/DDBJ databases">
        <title>Rhizophora mucronata_Transcriptome.</title>
        <authorList>
            <person name="Meera S.P."/>
            <person name="Sreeshan A."/>
            <person name="Augustine A."/>
        </authorList>
    </citation>
    <scope>NUCLEOTIDE SEQUENCE</scope>
    <source>
        <tissue evidence="2">Leaf</tissue>
    </source>
</reference>
<name>A0A2P2N328_RHIMU</name>
<evidence type="ECO:0000313" key="2">
    <source>
        <dbReference type="EMBL" id="MBX36846.1"/>
    </source>
</evidence>
<evidence type="ECO:0000256" key="1">
    <source>
        <dbReference type="SAM" id="SignalP"/>
    </source>
</evidence>
<organism evidence="2">
    <name type="scientific">Rhizophora mucronata</name>
    <name type="common">Asiatic mangrove</name>
    <dbReference type="NCBI Taxonomy" id="61149"/>
    <lineage>
        <taxon>Eukaryota</taxon>
        <taxon>Viridiplantae</taxon>
        <taxon>Streptophyta</taxon>
        <taxon>Embryophyta</taxon>
        <taxon>Tracheophyta</taxon>
        <taxon>Spermatophyta</taxon>
        <taxon>Magnoliopsida</taxon>
        <taxon>eudicotyledons</taxon>
        <taxon>Gunneridae</taxon>
        <taxon>Pentapetalae</taxon>
        <taxon>rosids</taxon>
        <taxon>fabids</taxon>
        <taxon>Malpighiales</taxon>
        <taxon>Rhizophoraceae</taxon>
        <taxon>Rhizophora</taxon>
    </lineage>
</organism>
<feature type="chain" id="PRO_5015125312" evidence="1">
    <location>
        <begin position="18"/>
        <end position="57"/>
    </location>
</feature>
<keyword evidence="1" id="KW-0732">Signal</keyword>
<dbReference type="AlphaFoldDB" id="A0A2P2N328"/>
<proteinExistence type="predicted"/>
<feature type="signal peptide" evidence="1">
    <location>
        <begin position="1"/>
        <end position="17"/>
    </location>
</feature>
<dbReference type="EMBL" id="GGEC01056362">
    <property type="protein sequence ID" value="MBX36846.1"/>
    <property type="molecule type" value="Transcribed_RNA"/>
</dbReference>
<protein>
    <submittedName>
        <fullName evidence="2">Uncharacterized protein</fullName>
    </submittedName>
</protein>
<sequence>MASPALCISAFFPSASCLSGTTSFTFLELVGGYPATNSVTGSGKSLSMYTGAAFFLN</sequence>